<accession>A0ACC0Q7D1</accession>
<evidence type="ECO:0000313" key="2">
    <source>
        <dbReference type="Proteomes" id="UP001062846"/>
    </source>
</evidence>
<sequence length="431" mass="47676">MAATTPRTLNPPLRNRTHPKSSPRHQNPITNTNIKPLSPHSAKHRRVLPLVASLQPNNGNGSQGQNQNAVELRRLLEDFPYESNSKDLNTLPRPLTSAHLSNVVSNGSRLRVAYQDDFFVLNGLDHDGEISGKRTEAHYALAVHIRALWGVHGAYSESAAEKAYPNCEAVPCDQFETAFDAVERWLVDRAVLPIENSLGGSIHRNYDLLLRYSLHIVGEVKLPIRHCLLANHGAKIEDLKRVLSHSQALAQCENTLTKLGMVREAVDDTAGAAKFVALHKLKDAGAVASSDAARIYGLDILAQDIQDDSDNVTRFLMLAREPIIPGTDRPFKTSIVFSLEEGPGMLFKALAVFAMREINLTKIESRPLQKQALRALDESNNGFPKYFPYLFYVDFEASMADQSAQNALGHLKEMATFLRVLGSYPADISMA</sequence>
<reference evidence="1" key="1">
    <citation type="submission" date="2022-02" db="EMBL/GenBank/DDBJ databases">
        <title>Plant Genome Project.</title>
        <authorList>
            <person name="Zhang R.-G."/>
        </authorList>
    </citation>
    <scope>NUCLEOTIDE SEQUENCE</scope>
    <source>
        <strain evidence="1">AT1</strain>
    </source>
</reference>
<name>A0ACC0Q7D1_RHOML</name>
<gene>
    <name evidence="1" type="ORF">RHMOL_Rhmol01G0300200</name>
</gene>
<proteinExistence type="predicted"/>
<dbReference type="Proteomes" id="UP001062846">
    <property type="component" value="Chromosome 1"/>
</dbReference>
<dbReference type="EMBL" id="CM046388">
    <property type="protein sequence ID" value="KAI8573746.1"/>
    <property type="molecule type" value="Genomic_DNA"/>
</dbReference>
<organism evidence="1 2">
    <name type="scientific">Rhododendron molle</name>
    <name type="common">Chinese azalea</name>
    <name type="synonym">Azalea mollis</name>
    <dbReference type="NCBI Taxonomy" id="49168"/>
    <lineage>
        <taxon>Eukaryota</taxon>
        <taxon>Viridiplantae</taxon>
        <taxon>Streptophyta</taxon>
        <taxon>Embryophyta</taxon>
        <taxon>Tracheophyta</taxon>
        <taxon>Spermatophyta</taxon>
        <taxon>Magnoliopsida</taxon>
        <taxon>eudicotyledons</taxon>
        <taxon>Gunneridae</taxon>
        <taxon>Pentapetalae</taxon>
        <taxon>asterids</taxon>
        <taxon>Ericales</taxon>
        <taxon>Ericaceae</taxon>
        <taxon>Ericoideae</taxon>
        <taxon>Rhodoreae</taxon>
        <taxon>Rhododendron</taxon>
    </lineage>
</organism>
<evidence type="ECO:0000313" key="1">
    <source>
        <dbReference type="EMBL" id="KAI8573746.1"/>
    </source>
</evidence>
<comment type="caution">
    <text evidence="1">The sequence shown here is derived from an EMBL/GenBank/DDBJ whole genome shotgun (WGS) entry which is preliminary data.</text>
</comment>
<keyword evidence="2" id="KW-1185">Reference proteome</keyword>
<protein>
    <submittedName>
        <fullName evidence="1">Uncharacterized protein</fullName>
    </submittedName>
</protein>